<dbReference type="GO" id="GO:0004378">
    <property type="term" value="F:GDP-Man:Man(1)GlcNAc(2)-PP-Dol alpha-1,3-mannosyltransferase activity"/>
    <property type="evidence" value="ECO:0007669"/>
    <property type="project" value="UniProtKB-UniRule"/>
</dbReference>
<evidence type="ECO:0000256" key="6">
    <source>
        <dbReference type="ARBA" id="ARBA00012649"/>
    </source>
</evidence>
<sequence>MAPIPKTSNEVSIAFIHPDLGIGGAERLVVDAAMGLQDLGNHVDIYTSHCDLSHCFEEVSQGTLKVHVYGDWLPTHLMKKFHIFCAIARQLYLMFKLWITGRINQYDYFIVDQLSICVPFLKVLVTNQLKVLFYCHFPDQLLTKRETWIKSMYRKPFDGIEEYTTGMSDRIVVNSNFTRGMFHNTFKNLKSVDPGVIYPCVDVNQVNTQDEESDKELTTFFKGEKFFLSVNRFERKKNIELAIKLFAKFKRFVPSTKKPKLVIAGGYDARVLENVTYLNELENLCHSLKLTSFTIRGKLIILPPSTDVLFLPSIKTSLKKLLMKNAEMLLYTPSFEHFGIVPVESMLFRTPVLGVNNGGPLESIVSYEGENLDCATGFVRPPIENEWSTLMVKYFQDTEDKIKTKLGDNGYQRVMDIFSREQMSKAFYEHLLSMNGCKNTPKSNNIPFIGIFVILPILLVFLAIYRGLFL</sequence>
<evidence type="ECO:0000256" key="9">
    <source>
        <dbReference type="ARBA" id="ARBA00022679"/>
    </source>
</evidence>
<dbReference type="InterPro" id="IPR028098">
    <property type="entry name" value="Glyco_trans_4-like_N"/>
</dbReference>
<dbReference type="Pfam" id="PF00534">
    <property type="entry name" value="Glycos_transf_1"/>
    <property type="match status" value="1"/>
</dbReference>
<evidence type="ECO:0000256" key="10">
    <source>
        <dbReference type="ARBA" id="ARBA00022692"/>
    </source>
</evidence>
<dbReference type="Pfam" id="PF13439">
    <property type="entry name" value="Glyco_transf_4"/>
    <property type="match status" value="1"/>
</dbReference>
<keyword evidence="10 16" id="KW-0812">Transmembrane</keyword>
<comment type="caution">
    <text evidence="19">The sequence shown here is derived from an EMBL/GenBank/DDBJ whole genome shotgun (WGS) entry which is preliminary data.</text>
</comment>
<evidence type="ECO:0000256" key="14">
    <source>
        <dbReference type="ARBA" id="ARBA00045103"/>
    </source>
</evidence>
<feature type="transmembrane region" description="Helical" evidence="16">
    <location>
        <begin position="446"/>
        <end position="465"/>
    </location>
</feature>
<name>A0A9P7VDY3_9ASCO</name>
<feature type="domain" description="Glycosyltransferase subfamily 4-like N-terminal" evidence="18">
    <location>
        <begin position="22"/>
        <end position="204"/>
    </location>
</feature>
<comment type="subcellular location">
    <subcellularLocation>
        <location evidence="2 16">Endoplasmic reticulum membrane</location>
    </subcellularLocation>
</comment>
<comment type="catalytic activity">
    <reaction evidence="14 16">
        <text>a beta-D-Man-(1-&gt;4)-beta-D-GlcNAc-(1-&gt;4)-alpha-D-GlcNAc-diphospho-di-trans,poly-cis-dolichol + GDP-alpha-D-mannose = an alpha-D-Man-(1-&gt;3)-beta-D-Man-(1-&gt;4)-beta-D-GlcNAc-(1-&gt;4)-alpha-D-GlcNAc-diphospho-di-trans,poly-cis-dolichol + GDP + H(+)</text>
        <dbReference type="Rhea" id="RHEA:29515"/>
        <dbReference type="Rhea" id="RHEA-COMP:19511"/>
        <dbReference type="Rhea" id="RHEA-COMP:19513"/>
        <dbReference type="ChEBI" id="CHEBI:15378"/>
        <dbReference type="ChEBI" id="CHEBI:57527"/>
        <dbReference type="ChEBI" id="CHEBI:58189"/>
        <dbReference type="ChEBI" id="CHEBI:58472"/>
        <dbReference type="ChEBI" id="CHEBI:132510"/>
        <dbReference type="EC" id="2.4.1.132"/>
    </reaction>
    <physiologicalReaction direction="left-to-right" evidence="14 16">
        <dbReference type="Rhea" id="RHEA:29516"/>
    </physiologicalReaction>
</comment>
<keyword evidence="20" id="KW-1185">Reference proteome</keyword>
<keyword evidence="12 16" id="KW-1133">Transmembrane helix</keyword>
<dbReference type="InterPro" id="IPR027054">
    <property type="entry name" value="ALG2"/>
</dbReference>
<dbReference type="CDD" id="cd03805">
    <property type="entry name" value="GT4_ALG2-like"/>
    <property type="match status" value="1"/>
</dbReference>
<evidence type="ECO:0000256" key="4">
    <source>
        <dbReference type="ARBA" id="ARBA00006122"/>
    </source>
</evidence>
<keyword evidence="11 16" id="KW-0256">Endoplasmic reticulum</keyword>
<gene>
    <name evidence="19" type="primary">ALG2</name>
    <name evidence="19" type="ORF">KQ657_000106</name>
</gene>
<dbReference type="EC" id="2.4.1.132" evidence="6 16"/>
<evidence type="ECO:0000256" key="15">
    <source>
        <dbReference type="ARBA" id="ARBA00045104"/>
    </source>
</evidence>
<dbReference type="Proteomes" id="UP000790833">
    <property type="component" value="Unassembled WGS sequence"/>
</dbReference>
<dbReference type="OrthoDB" id="448893at2759"/>
<evidence type="ECO:0000256" key="12">
    <source>
        <dbReference type="ARBA" id="ARBA00022989"/>
    </source>
</evidence>
<keyword evidence="9 16" id="KW-0808">Transferase</keyword>
<evidence type="ECO:0000256" key="11">
    <source>
        <dbReference type="ARBA" id="ARBA00022824"/>
    </source>
</evidence>
<dbReference type="PANTHER" id="PTHR45918:SF1">
    <property type="entry name" value="ALPHA-1,3_1,6-MANNOSYLTRANSFERASE ALG2"/>
    <property type="match status" value="1"/>
</dbReference>
<comment type="catalytic activity">
    <reaction evidence="15 16">
        <text>an alpha-D-Man-(1-&gt;3)-beta-D-Man-(1-&gt;4)-beta-D-GlcNAc-(1-&gt;4)-alpha-D-GlcNAc-diphospho-di-trans,poly-cis-dolichol + GDP-alpha-D-mannose = an alpha-D-Man-(1-&gt;3)-[alpha-D-Man-(1-&gt;6)]-beta-D-Man-(1-&gt;4)-beta-D-GlcNAc-(1-&gt;4)-alpha-D-GlcNAc-diphospho-di-trans,poly-cis-dolichol + GDP + H(+)</text>
        <dbReference type="Rhea" id="RHEA:29519"/>
        <dbReference type="Rhea" id="RHEA-COMP:19513"/>
        <dbReference type="Rhea" id="RHEA-COMP:19515"/>
        <dbReference type="ChEBI" id="CHEBI:15378"/>
        <dbReference type="ChEBI" id="CHEBI:57527"/>
        <dbReference type="ChEBI" id="CHEBI:58189"/>
        <dbReference type="ChEBI" id="CHEBI:132510"/>
        <dbReference type="ChEBI" id="CHEBI:132511"/>
        <dbReference type="EC" id="2.4.1.257"/>
    </reaction>
    <physiologicalReaction direction="left-to-right" evidence="15 16">
        <dbReference type="Rhea" id="RHEA:29520"/>
    </physiologicalReaction>
</comment>
<dbReference type="AlphaFoldDB" id="A0A9P7VDY3"/>
<evidence type="ECO:0000259" key="18">
    <source>
        <dbReference type="Pfam" id="PF13439"/>
    </source>
</evidence>
<dbReference type="EMBL" id="JAHMUF010000001">
    <property type="protein sequence ID" value="KAG7196094.1"/>
    <property type="molecule type" value="Genomic_DNA"/>
</dbReference>
<dbReference type="Gene3D" id="3.40.50.2000">
    <property type="entry name" value="Glycogen Phosphorylase B"/>
    <property type="match status" value="2"/>
</dbReference>
<dbReference type="RefSeq" id="XP_043051639.1">
    <property type="nucleotide sequence ID" value="XM_043190962.1"/>
</dbReference>
<evidence type="ECO:0000256" key="16">
    <source>
        <dbReference type="RuleBase" id="RU367136"/>
    </source>
</evidence>
<keyword evidence="8 16" id="KW-0328">Glycosyltransferase</keyword>
<dbReference type="PANTHER" id="PTHR45918">
    <property type="entry name" value="ALPHA-1,3/1,6-MANNOSYLTRANSFERASE ALG2"/>
    <property type="match status" value="1"/>
</dbReference>
<dbReference type="GO" id="GO:0005789">
    <property type="term" value="C:endoplasmic reticulum membrane"/>
    <property type="evidence" value="ECO:0007669"/>
    <property type="project" value="UniProtKB-SubCell"/>
</dbReference>
<reference evidence="19" key="1">
    <citation type="submission" date="2021-03" db="EMBL/GenBank/DDBJ databases">
        <authorList>
            <person name="Palmer J.M."/>
        </authorList>
    </citation>
    <scope>NUCLEOTIDE SEQUENCE</scope>
    <source>
        <strain evidence="19">ARV_011</strain>
    </source>
</reference>
<dbReference type="InterPro" id="IPR001296">
    <property type="entry name" value="Glyco_trans_1"/>
</dbReference>
<evidence type="ECO:0000256" key="5">
    <source>
        <dbReference type="ARBA" id="ARBA00011969"/>
    </source>
</evidence>
<proteinExistence type="inferred from homology"/>
<evidence type="ECO:0000256" key="3">
    <source>
        <dbReference type="ARBA" id="ARBA00004922"/>
    </source>
</evidence>
<feature type="domain" description="Glycosyl transferase family 1" evidence="17">
    <location>
        <begin position="212"/>
        <end position="410"/>
    </location>
</feature>
<keyword evidence="13 16" id="KW-0472">Membrane</keyword>
<dbReference type="SUPFAM" id="SSF53756">
    <property type="entry name" value="UDP-Glycosyltransferase/glycogen phosphorylase"/>
    <property type="match status" value="1"/>
</dbReference>
<comment type="function">
    <text evidence="1 16">Mannosylates Man(2)GlcNAc(2)-dolichol diphosphate and Man(1)GlcNAc(2)-dolichol diphosphate to form Man(3)GlcNAc(2)-dolichol diphosphate.</text>
</comment>
<protein>
    <recommendedName>
        <fullName evidence="7 16">Alpha-1,3/1,6-mannosyltransferase ALG2</fullName>
        <ecNumber evidence="6 16">2.4.1.132</ecNumber>
        <ecNumber evidence="5 16">2.4.1.257</ecNumber>
    </recommendedName>
    <alternativeName>
        <fullName evidence="16">GDP-Man:Man(1)GlcNAc(2)-PP-Dol alpha-1,3-mannosyltransferase</fullName>
    </alternativeName>
</protein>
<evidence type="ECO:0000313" key="19">
    <source>
        <dbReference type="EMBL" id="KAG7196094.1"/>
    </source>
</evidence>
<comment type="similarity">
    <text evidence="4 16">Belongs to the glycosyltransferase group 1 family.</text>
</comment>
<evidence type="ECO:0000256" key="1">
    <source>
        <dbReference type="ARBA" id="ARBA00003142"/>
    </source>
</evidence>
<evidence type="ECO:0000259" key="17">
    <source>
        <dbReference type="Pfam" id="PF00534"/>
    </source>
</evidence>
<dbReference type="EC" id="2.4.1.257" evidence="5 16"/>
<accession>A0A9P7VDY3</accession>
<evidence type="ECO:0000313" key="20">
    <source>
        <dbReference type="Proteomes" id="UP000790833"/>
    </source>
</evidence>
<organism evidence="19 20">
    <name type="scientific">Scheffersomyces spartinae</name>
    <dbReference type="NCBI Taxonomy" id="45513"/>
    <lineage>
        <taxon>Eukaryota</taxon>
        <taxon>Fungi</taxon>
        <taxon>Dikarya</taxon>
        <taxon>Ascomycota</taxon>
        <taxon>Saccharomycotina</taxon>
        <taxon>Pichiomycetes</taxon>
        <taxon>Debaryomycetaceae</taxon>
        <taxon>Scheffersomyces</taxon>
    </lineage>
</organism>
<evidence type="ECO:0000256" key="8">
    <source>
        <dbReference type="ARBA" id="ARBA00022676"/>
    </source>
</evidence>
<evidence type="ECO:0000256" key="13">
    <source>
        <dbReference type="ARBA" id="ARBA00023136"/>
    </source>
</evidence>
<comment type="pathway">
    <text evidence="3 16">Protein modification; protein glycosylation.</text>
</comment>
<dbReference type="GO" id="GO:0102704">
    <property type="term" value="F:GDP-Man:Man(2)GlcNAc(2)-PP-Dol alpha-1,6-mannosyltransferase activity"/>
    <property type="evidence" value="ECO:0007669"/>
    <property type="project" value="UniProtKB-UniRule"/>
</dbReference>
<dbReference type="GeneID" id="66113480"/>
<evidence type="ECO:0000256" key="2">
    <source>
        <dbReference type="ARBA" id="ARBA00004586"/>
    </source>
</evidence>
<evidence type="ECO:0000256" key="7">
    <source>
        <dbReference type="ARBA" id="ARBA00019218"/>
    </source>
</evidence>